<keyword evidence="4" id="KW-1185">Reference proteome</keyword>
<feature type="compositionally biased region" description="Basic and acidic residues" evidence="1">
    <location>
        <begin position="508"/>
        <end position="518"/>
    </location>
</feature>
<evidence type="ECO:0000313" key="3">
    <source>
        <dbReference type="EMBL" id="KXS19282.1"/>
    </source>
</evidence>
<reference evidence="3 4" key="1">
    <citation type="journal article" date="2015" name="Genome Biol. Evol.">
        <title>Phylogenomic analyses indicate that early fungi evolved digesting cell walls of algal ancestors of land plants.</title>
        <authorList>
            <person name="Chang Y."/>
            <person name="Wang S."/>
            <person name="Sekimoto S."/>
            <person name="Aerts A.L."/>
            <person name="Choi C."/>
            <person name="Clum A."/>
            <person name="LaButti K.M."/>
            <person name="Lindquist E.A."/>
            <person name="Yee Ngan C."/>
            <person name="Ohm R.A."/>
            <person name="Salamov A.A."/>
            <person name="Grigoriev I.V."/>
            <person name="Spatafora J.W."/>
            <person name="Berbee M.L."/>
        </authorList>
    </citation>
    <scope>NUCLEOTIDE SEQUENCE [LARGE SCALE GENOMIC DNA]</scope>
    <source>
        <strain evidence="3 4">JEL478</strain>
    </source>
</reference>
<protein>
    <submittedName>
        <fullName evidence="3">Uncharacterized protein</fullName>
    </submittedName>
</protein>
<dbReference type="Gene3D" id="1.20.5.510">
    <property type="entry name" value="Single helix bin"/>
    <property type="match status" value="1"/>
</dbReference>
<feature type="compositionally biased region" description="Polar residues" evidence="1">
    <location>
        <begin position="166"/>
        <end position="194"/>
    </location>
</feature>
<keyword evidence="2" id="KW-0812">Transmembrane</keyword>
<keyword evidence="2" id="KW-1133">Transmembrane helix</keyword>
<accession>A0A139ARC9</accession>
<gene>
    <name evidence="3" type="ORF">M427DRAFT_132284</name>
</gene>
<feature type="region of interest" description="Disordered" evidence="1">
    <location>
        <begin position="430"/>
        <end position="482"/>
    </location>
</feature>
<dbReference type="OrthoDB" id="10605121at2759"/>
<name>A0A139ARC9_GONPJ</name>
<feature type="transmembrane region" description="Helical" evidence="2">
    <location>
        <begin position="196"/>
        <end position="218"/>
    </location>
</feature>
<keyword evidence="2" id="KW-0472">Membrane</keyword>
<feature type="region of interest" description="Disordered" evidence="1">
    <location>
        <begin position="498"/>
        <end position="518"/>
    </location>
</feature>
<dbReference type="AlphaFoldDB" id="A0A139ARC9"/>
<evidence type="ECO:0000256" key="2">
    <source>
        <dbReference type="SAM" id="Phobius"/>
    </source>
</evidence>
<proteinExistence type="predicted"/>
<organism evidence="3 4">
    <name type="scientific">Gonapodya prolifera (strain JEL478)</name>
    <name type="common">Monoblepharis prolifera</name>
    <dbReference type="NCBI Taxonomy" id="1344416"/>
    <lineage>
        <taxon>Eukaryota</taxon>
        <taxon>Fungi</taxon>
        <taxon>Fungi incertae sedis</taxon>
        <taxon>Chytridiomycota</taxon>
        <taxon>Chytridiomycota incertae sedis</taxon>
        <taxon>Monoblepharidomycetes</taxon>
        <taxon>Monoblepharidales</taxon>
        <taxon>Gonapodyaceae</taxon>
        <taxon>Gonapodya</taxon>
    </lineage>
</organism>
<evidence type="ECO:0000256" key="1">
    <source>
        <dbReference type="SAM" id="MobiDB-lite"/>
    </source>
</evidence>
<dbReference type="Proteomes" id="UP000070544">
    <property type="component" value="Unassembled WGS sequence"/>
</dbReference>
<evidence type="ECO:0000313" key="4">
    <source>
        <dbReference type="Proteomes" id="UP000070544"/>
    </source>
</evidence>
<sequence>MGEVTPEQQLATCSLLVRTWGVSPNGRWGSLTEPSLRTWWTNNNCDNLVAANGVVPPTTESDTPRRDTCVGLQAIFRLNSPNSVSSIGTLTQSYANLGCNFYVDLSAQTTTGSKASSTTVPATTTTEAALSSSPRVTLTSTSSLADASPPPSNLPSPSSSLLVGVTTPTISAEASTNQGDQSTSRDPPPNNNTATIAGSVVGVALALLLVGGVAAWLFRRRRRSKDPSAWSLASTTLDRPDAPINSSSNAHLVKLTKGESPGSAIPLVSLSCTTHEPSGDTADIITAVSSSPVPSDDLSAQPTKPPSTLVAETLSVTTEEAQRAPVQNSRPPQLSAGLYHTATVADPFSGPDPSGGLTTPAQPFESVSPIFATIPDHEDPAHGSLGRPPTEASIQSTPQMIGDAFRKAMRAGVGLQHSPSLEQMLSDNEDDLEDDLPENETIGRPSGGSLAVAALSDDDAGALSEGTNSSFGRRSKRESWLVKRGRKDRRVVVVEEEAVNQTPGSEEVLERSTNDYQQ</sequence>
<feature type="region of interest" description="Disordered" evidence="1">
    <location>
        <begin position="112"/>
        <end position="194"/>
    </location>
</feature>
<dbReference type="CDD" id="cd12087">
    <property type="entry name" value="TM_EGFR-like"/>
    <property type="match status" value="1"/>
</dbReference>
<feature type="compositionally biased region" description="Low complexity" evidence="1">
    <location>
        <begin position="113"/>
        <end position="147"/>
    </location>
</feature>
<dbReference type="EMBL" id="KQ965739">
    <property type="protein sequence ID" value="KXS19282.1"/>
    <property type="molecule type" value="Genomic_DNA"/>
</dbReference>